<reference evidence="2 3" key="1">
    <citation type="submission" date="2018-07" db="EMBL/GenBank/DDBJ databases">
        <title>Genomic Encyclopedia of Type Strains, Phase IV (KMG-IV): sequencing the most valuable type-strain genomes for metagenomic binning, comparative biology and taxonomic classification.</title>
        <authorList>
            <person name="Goeker M."/>
        </authorList>
    </citation>
    <scope>NUCLEOTIDE SEQUENCE [LARGE SCALE GENOMIC DNA]</scope>
    <source>
        <strain evidence="2 3">DSM 7466</strain>
    </source>
</reference>
<dbReference type="GO" id="GO:0003723">
    <property type="term" value="F:RNA binding"/>
    <property type="evidence" value="ECO:0007669"/>
    <property type="project" value="InterPro"/>
</dbReference>
<comment type="caution">
    <text evidence="2">The sequence shown here is derived from an EMBL/GenBank/DDBJ whole genome shotgun (WGS) entry which is preliminary data.</text>
</comment>
<feature type="domain" description="Sm" evidence="1">
    <location>
        <begin position="9"/>
        <end position="67"/>
    </location>
</feature>
<dbReference type="EMBL" id="QREL01000002">
    <property type="protein sequence ID" value="REE26491.1"/>
    <property type="molecule type" value="Genomic_DNA"/>
</dbReference>
<dbReference type="InterPro" id="IPR047575">
    <property type="entry name" value="Sm"/>
</dbReference>
<dbReference type="RefSeq" id="WP_010877050.1">
    <property type="nucleotide sequence ID" value="NZ_QREL01000002.1"/>
</dbReference>
<gene>
    <name evidence="2" type="ORF">C7452_1460</name>
</gene>
<sequence length="67" mass="7780">MKGSDKEFRVNKQFLKFKNKNVLLTLKNNEETRGKLISIDNYLNTVLQTEEGLQFIKGTKIAFIAME</sequence>
<dbReference type="SMART" id="SM00651">
    <property type="entry name" value="Sm"/>
    <property type="match status" value="1"/>
</dbReference>
<evidence type="ECO:0000313" key="3">
    <source>
        <dbReference type="Proteomes" id="UP000256864"/>
    </source>
</evidence>
<dbReference type="PROSITE" id="PS52002">
    <property type="entry name" value="SM"/>
    <property type="match status" value="1"/>
</dbReference>
<dbReference type="Gene3D" id="2.30.30.100">
    <property type="match status" value="1"/>
</dbReference>
<accession>A0A371NBS9</accession>
<dbReference type="InterPro" id="IPR001163">
    <property type="entry name" value="Sm_dom_euk/arc"/>
</dbReference>
<dbReference type="Pfam" id="PF01423">
    <property type="entry name" value="LSM"/>
    <property type="match status" value="1"/>
</dbReference>
<proteinExistence type="predicted"/>
<protein>
    <submittedName>
        <fullName evidence="2">LSM domain-containing protein</fullName>
    </submittedName>
</protein>
<dbReference type="GeneID" id="1471709"/>
<dbReference type="AlphaFoldDB" id="A0A371NBS9"/>
<keyword evidence="3" id="KW-1185">Reference proteome</keyword>
<dbReference type="Proteomes" id="UP000256864">
    <property type="component" value="Unassembled WGS sequence"/>
</dbReference>
<evidence type="ECO:0000259" key="1">
    <source>
        <dbReference type="PROSITE" id="PS52002"/>
    </source>
</evidence>
<dbReference type="SUPFAM" id="SSF50182">
    <property type="entry name" value="Sm-like ribonucleoproteins"/>
    <property type="match status" value="1"/>
</dbReference>
<dbReference type="InterPro" id="IPR010920">
    <property type="entry name" value="LSM_dom_sf"/>
</dbReference>
<name>A0A371NBS9_9EURY</name>
<evidence type="ECO:0000313" key="2">
    <source>
        <dbReference type="EMBL" id="REE26491.1"/>
    </source>
</evidence>
<organism evidence="2 3">
    <name type="scientific">Methanothermobacter defluvii</name>
    <dbReference type="NCBI Taxonomy" id="49339"/>
    <lineage>
        <taxon>Archaea</taxon>
        <taxon>Methanobacteriati</taxon>
        <taxon>Methanobacteriota</taxon>
        <taxon>Methanomada group</taxon>
        <taxon>Methanobacteria</taxon>
        <taxon>Methanobacteriales</taxon>
        <taxon>Methanobacteriaceae</taxon>
        <taxon>Methanothermobacter</taxon>
    </lineage>
</organism>